<evidence type="ECO:0000256" key="8">
    <source>
        <dbReference type="ARBA" id="ARBA00022763"/>
    </source>
</evidence>
<comment type="catalytic activity">
    <reaction evidence="12">
        <text>DNA(n) + a 2'-deoxyribonucleoside 5'-triphosphate = DNA(n+1) + diphosphate</text>
        <dbReference type="Rhea" id="RHEA:22508"/>
        <dbReference type="Rhea" id="RHEA-COMP:17339"/>
        <dbReference type="Rhea" id="RHEA-COMP:17340"/>
        <dbReference type="ChEBI" id="CHEBI:33019"/>
        <dbReference type="ChEBI" id="CHEBI:61560"/>
        <dbReference type="ChEBI" id="CHEBI:173112"/>
        <dbReference type="EC" id="2.7.7.7"/>
    </reaction>
</comment>
<dbReference type="InterPro" id="IPR024728">
    <property type="entry name" value="PolY_HhH_motif"/>
</dbReference>
<evidence type="ECO:0000256" key="1">
    <source>
        <dbReference type="ARBA" id="ARBA00010945"/>
    </source>
</evidence>
<keyword evidence="16" id="KW-1185">Reference proteome</keyword>
<keyword evidence="7" id="KW-0479">Metal-binding</keyword>
<evidence type="ECO:0000256" key="4">
    <source>
        <dbReference type="ARBA" id="ARBA00022679"/>
    </source>
</evidence>
<dbReference type="InterPro" id="IPR022880">
    <property type="entry name" value="DNApol_IV"/>
</dbReference>
<dbReference type="SUPFAM" id="SSF56672">
    <property type="entry name" value="DNA/RNA polymerases"/>
    <property type="match status" value="1"/>
</dbReference>
<dbReference type="GO" id="GO:0003887">
    <property type="term" value="F:DNA-directed DNA polymerase activity"/>
    <property type="evidence" value="ECO:0007669"/>
    <property type="project" value="UniProtKB-KW"/>
</dbReference>
<feature type="compositionally biased region" description="Low complexity" evidence="13">
    <location>
        <begin position="735"/>
        <end position="745"/>
    </location>
</feature>
<keyword evidence="4" id="KW-0808">Transferase</keyword>
<dbReference type="GO" id="GO:0006260">
    <property type="term" value="P:DNA replication"/>
    <property type="evidence" value="ECO:0007669"/>
    <property type="project" value="UniProtKB-KW"/>
</dbReference>
<dbReference type="RefSeq" id="XP_031024953.1">
    <property type="nucleotide sequence ID" value="XM_031169058.1"/>
</dbReference>
<comment type="similarity">
    <text evidence="1">Belongs to the DNA polymerase type-Y family.</text>
</comment>
<dbReference type="Gene3D" id="1.10.150.20">
    <property type="entry name" value="5' to 3' exonuclease, C-terminal subdomain"/>
    <property type="match status" value="1"/>
</dbReference>
<gene>
    <name evidence="15" type="ORF">SmJEL517_g03130</name>
</gene>
<reference evidence="15 16" key="1">
    <citation type="journal article" date="2019" name="Sci. Rep.">
        <title>Comparative genomics of chytrid fungi reveal insights into the obligate biotrophic and pathogenic lifestyle of Synchytrium endobioticum.</title>
        <authorList>
            <person name="van de Vossenberg B.T.L.H."/>
            <person name="Warris S."/>
            <person name="Nguyen H.D.T."/>
            <person name="van Gent-Pelzer M.P.E."/>
            <person name="Joly D.L."/>
            <person name="van de Geest H.C."/>
            <person name="Bonants P.J.M."/>
            <person name="Smith D.S."/>
            <person name="Levesque C.A."/>
            <person name="van der Lee T.A.J."/>
        </authorList>
    </citation>
    <scope>NUCLEOTIDE SEQUENCE [LARGE SCALE GENOMIC DNA]</scope>
    <source>
        <strain evidence="15 16">JEL517</strain>
    </source>
</reference>
<dbReference type="GO" id="GO:0005634">
    <property type="term" value="C:nucleus"/>
    <property type="evidence" value="ECO:0007669"/>
    <property type="project" value="TreeGrafter"/>
</dbReference>
<dbReference type="InterPro" id="IPR043128">
    <property type="entry name" value="Rev_trsase/Diguanyl_cyclase"/>
</dbReference>
<dbReference type="OrthoDB" id="1747274at2759"/>
<dbReference type="GO" id="GO:0003684">
    <property type="term" value="F:damaged DNA binding"/>
    <property type="evidence" value="ECO:0007669"/>
    <property type="project" value="InterPro"/>
</dbReference>
<dbReference type="PANTHER" id="PTHR11076">
    <property type="entry name" value="DNA REPAIR POLYMERASE UMUC / TRANSFERASE FAMILY MEMBER"/>
    <property type="match status" value="1"/>
</dbReference>
<evidence type="ECO:0000256" key="2">
    <source>
        <dbReference type="ARBA" id="ARBA00012417"/>
    </source>
</evidence>
<dbReference type="InterPro" id="IPR001126">
    <property type="entry name" value="UmuC"/>
</dbReference>
<feature type="compositionally biased region" description="Acidic residues" evidence="13">
    <location>
        <begin position="61"/>
        <end position="70"/>
    </location>
</feature>
<comment type="caution">
    <text evidence="15">The sequence shown here is derived from an EMBL/GenBank/DDBJ whole genome shotgun (WGS) entry which is preliminary data.</text>
</comment>
<dbReference type="CDD" id="cd03586">
    <property type="entry name" value="PolY_Pol_IV_kappa"/>
    <property type="match status" value="1"/>
</dbReference>
<dbReference type="Gene3D" id="3.30.1490.100">
    <property type="entry name" value="DNA polymerase, Y-family, little finger domain"/>
    <property type="match status" value="1"/>
</dbReference>
<evidence type="ECO:0000256" key="7">
    <source>
        <dbReference type="ARBA" id="ARBA00022723"/>
    </source>
</evidence>
<dbReference type="GO" id="GO:0042276">
    <property type="term" value="P:error-prone translesion synthesis"/>
    <property type="evidence" value="ECO:0007669"/>
    <property type="project" value="TreeGrafter"/>
</dbReference>
<evidence type="ECO:0000256" key="13">
    <source>
        <dbReference type="SAM" id="MobiDB-lite"/>
    </source>
</evidence>
<evidence type="ECO:0000256" key="12">
    <source>
        <dbReference type="ARBA" id="ARBA00049244"/>
    </source>
</evidence>
<feature type="region of interest" description="Disordered" evidence="13">
    <location>
        <begin position="540"/>
        <end position="614"/>
    </location>
</feature>
<dbReference type="InterPro" id="IPR050116">
    <property type="entry name" value="DNA_polymerase-Y"/>
</dbReference>
<dbReference type="AlphaFoldDB" id="A0A507C834"/>
<keyword evidence="6" id="KW-0235">DNA replication</keyword>
<evidence type="ECO:0000256" key="9">
    <source>
        <dbReference type="ARBA" id="ARBA00022842"/>
    </source>
</evidence>
<keyword evidence="5" id="KW-0548">Nucleotidyltransferase</keyword>
<dbReference type="Pfam" id="PF00817">
    <property type="entry name" value="IMS"/>
    <property type="match status" value="1"/>
</dbReference>
<proteinExistence type="inferred from homology"/>
<evidence type="ECO:0000256" key="10">
    <source>
        <dbReference type="ARBA" id="ARBA00022932"/>
    </source>
</evidence>
<dbReference type="SUPFAM" id="SSF100879">
    <property type="entry name" value="Lesion bypass DNA polymerase (Y-family), little finger domain"/>
    <property type="match status" value="1"/>
</dbReference>
<evidence type="ECO:0000313" key="15">
    <source>
        <dbReference type="EMBL" id="TPX34156.1"/>
    </source>
</evidence>
<dbReference type="Pfam" id="PF11798">
    <property type="entry name" value="IMS_HHH"/>
    <property type="match status" value="1"/>
</dbReference>
<evidence type="ECO:0000256" key="3">
    <source>
        <dbReference type="ARBA" id="ARBA00016178"/>
    </source>
</evidence>
<keyword evidence="8" id="KW-0227">DNA damage</keyword>
<dbReference type="STRING" id="1806994.A0A507C834"/>
<dbReference type="NCBIfam" id="NF002677">
    <property type="entry name" value="PRK02406.1"/>
    <property type="match status" value="1"/>
</dbReference>
<dbReference type="Gene3D" id="1.10.150.810">
    <property type="match status" value="1"/>
</dbReference>
<dbReference type="FunFam" id="3.30.1490.100:FF:000004">
    <property type="entry name" value="DNA polymerase IV"/>
    <property type="match status" value="1"/>
</dbReference>
<dbReference type="FunFam" id="3.40.1170.60:FF:000002">
    <property type="entry name" value="Polymerase (DNA directed) kappa"/>
    <property type="match status" value="1"/>
</dbReference>
<dbReference type="InterPro" id="IPR043502">
    <property type="entry name" value="DNA/RNA_pol_sf"/>
</dbReference>
<dbReference type="Gene3D" id="3.30.70.270">
    <property type="match status" value="2"/>
</dbReference>
<dbReference type="Gene3D" id="3.40.1170.60">
    <property type="match status" value="1"/>
</dbReference>
<accession>A0A507C834</accession>
<keyword evidence="10 15" id="KW-0239">DNA-directed DNA polymerase</keyword>
<dbReference type="EC" id="2.7.7.7" evidence="2"/>
<dbReference type="Pfam" id="PF11799">
    <property type="entry name" value="IMS_C"/>
    <property type="match status" value="1"/>
</dbReference>
<dbReference type="EMBL" id="QEAO01000015">
    <property type="protein sequence ID" value="TPX34156.1"/>
    <property type="molecule type" value="Genomic_DNA"/>
</dbReference>
<dbReference type="GO" id="GO:0006281">
    <property type="term" value="P:DNA repair"/>
    <property type="evidence" value="ECO:0007669"/>
    <property type="project" value="UniProtKB-KW"/>
</dbReference>
<feature type="compositionally biased region" description="Polar residues" evidence="13">
    <location>
        <begin position="602"/>
        <end position="614"/>
    </location>
</feature>
<evidence type="ECO:0000256" key="6">
    <source>
        <dbReference type="ARBA" id="ARBA00022705"/>
    </source>
</evidence>
<evidence type="ECO:0000256" key="5">
    <source>
        <dbReference type="ARBA" id="ARBA00022695"/>
    </source>
</evidence>
<name>A0A507C834_9FUNG</name>
<evidence type="ECO:0000256" key="11">
    <source>
        <dbReference type="ARBA" id="ARBA00023204"/>
    </source>
</evidence>
<dbReference type="InterPro" id="IPR036775">
    <property type="entry name" value="DNA_pol_Y-fam_lit_finger_sf"/>
</dbReference>
<feature type="domain" description="UmuC" evidence="14">
    <location>
        <begin position="179"/>
        <end position="360"/>
    </location>
</feature>
<evidence type="ECO:0000313" key="16">
    <source>
        <dbReference type="Proteomes" id="UP000319731"/>
    </source>
</evidence>
<keyword evidence="9" id="KW-0460">Magnesium</keyword>
<evidence type="ECO:0000259" key="14">
    <source>
        <dbReference type="PROSITE" id="PS50173"/>
    </source>
</evidence>
<keyword evidence="11" id="KW-0234">DNA repair</keyword>
<organism evidence="15 16">
    <name type="scientific">Synchytrium microbalum</name>
    <dbReference type="NCBI Taxonomy" id="1806994"/>
    <lineage>
        <taxon>Eukaryota</taxon>
        <taxon>Fungi</taxon>
        <taxon>Fungi incertae sedis</taxon>
        <taxon>Chytridiomycota</taxon>
        <taxon>Chytridiomycota incertae sedis</taxon>
        <taxon>Chytridiomycetes</taxon>
        <taxon>Synchytriales</taxon>
        <taxon>Synchytriaceae</taxon>
        <taxon>Synchytrium</taxon>
    </lineage>
</organism>
<dbReference type="FunFam" id="1.10.150.810:FF:000003">
    <property type="entry name" value="DNA polymerase kappa subunit"/>
    <property type="match status" value="1"/>
</dbReference>
<dbReference type="GO" id="GO:0070987">
    <property type="term" value="P:error-free translesion synthesis"/>
    <property type="evidence" value="ECO:0007669"/>
    <property type="project" value="UniProtKB-ARBA"/>
</dbReference>
<protein>
    <recommendedName>
        <fullName evidence="3">DNA polymerase kappa</fullName>
        <ecNumber evidence="2">2.7.7.7</ecNumber>
    </recommendedName>
</protein>
<feature type="compositionally biased region" description="Basic and acidic residues" evidence="13">
    <location>
        <begin position="708"/>
        <end position="719"/>
    </location>
</feature>
<dbReference type="GeneID" id="42004355"/>
<sequence length="782" mass="86789">MDVDYNEDEGDVILAQIAQEQELEWQARQHQQLDDDQQEDDYYNSQSDQDHDDFQSQPNHEEEDDDDDLDMQDQKKLLLMSPSKLNDETVNASGMNRYGEKAGMENIDKAKINKIMEEASKGSKFNNRQVKKDEELSLKVQNIVAKAKHIESLDLTVETAVLADRVKDLELIRDLSQTFCHVDMDAFYASVEELDQPELKDKPMAVGGLSMITTANYLARKFGVRSAMPGYIAKKLCPELVFVPPDFEKYTKAARTIRKVIARYDPNFVSGSLDEAYLNLTDYMRKHPNQTAEEIVAEMRQGIFDSTQLTASAGIAANTMIAKIATDFNKPNGQHLVESTREAILEFLENLPCRKVPGIGRVTEHELKALDIHTVGQLRENLIKIFMIWTPKALQYLIEVAHGIGSTHLNPTWNRKSISVERTFRDMSDHDAMYLKLQELSAKLSQDMLKEKLKGQVVTLRLKSSTFEYWTRQKASPSAIYSAKDIYECAKWLLAKELTEVKNLKIRLMGVCMAKLSSRVVTGAGIGKFLIKDDGQSAIGSISPQKRPRSDIRSDDSEQSAVDSDGEGGESRKKARVLDPKSASYGPGSSFARTNRPRVSSEEPSPLNSDAQEGIAQESSASVLIAASKLAICPVCEQRIAGVAMDDERGIIAHVDVCLNKKAIQDIGKAASNNTRAATPPPKSKGAKSNKSAKLFSNNHKKGGSSKTSREPQSSKEAKSTSSDGNKLRNPFESNPPCTSLTSSNSTSHIITNPYQCPMCMKDTNISVDDLASVNAHLDSHL</sequence>
<feature type="region of interest" description="Disordered" evidence="13">
    <location>
        <begin position="671"/>
        <end position="745"/>
    </location>
</feature>
<feature type="compositionally biased region" description="Basic and acidic residues" evidence="13">
    <location>
        <begin position="569"/>
        <end position="579"/>
    </location>
</feature>
<dbReference type="PANTHER" id="PTHR11076:SF33">
    <property type="entry name" value="DNA POLYMERASE KAPPA"/>
    <property type="match status" value="1"/>
</dbReference>
<dbReference type="GO" id="GO:0046872">
    <property type="term" value="F:metal ion binding"/>
    <property type="evidence" value="ECO:0007669"/>
    <property type="project" value="UniProtKB-KW"/>
</dbReference>
<dbReference type="Proteomes" id="UP000319731">
    <property type="component" value="Unassembled WGS sequence"/>
</dbReference>
<dbReference type="PROSITE" id="PS50173">
    <property type="entry name" value="UMUC"/>
    <property type="match status" value="1"/>
</dbReference>
<dbReference type="InterPro" id="IPR017961">
    <property type="entry name" value="DNA_pol_Y-fam_little_finger"/>
</dbReference>
<dbReference type="HAMAP" id="MF_01113">
    <property type="entry name" value="DNApol_IV"/>
    <property type="match status" value="1"/>
</dbReference>
<feature type="region of interest" description="Disordered" evidence="13">
    <location>
        <begin position="25"/>
        <end position="70"/>
    </location>
</feature>